<keyword evidence="1" id="KW-1133">Transmembrane helix</keyword>
<organism evidence="2 3">
    <name type="scientific">Hoeflea prorocentri</name>
    <dbReference type="NCBI Taxonomy" id="1922333"/>
    <lineage>
        <taxon>Bacteria</taxon>
        <taxon>Pseudomonadati</taxon>
        <taxon>Pseudomonadota</taxon>
        <taxon>Alphaproteobacteria</taxon>
        <taxon>Hyphomicrobiales</taxon>
        <taxon>Rhizobiaceae</taxon>
        <taxon>Hoeflea</taxon>
    </lineage>
</organism>
<evidence type="ECO:0000256" key="1">
    <source>
        <dbReference type="SAM" id="Phobius"/>
    </source>
</evidence>
<evidence type="ECO:0008006" key="4">
    <source>
        <dbReference type="Google" id="ProtNLM"/>
    </source>
</evidence>
<dbReference type="EMBL" id="JAPJZI010000001">
    <property type="protein sequence ID" value="MDA5398314.1"/>
    <property type="molecule type" value="Genomic_DNA"/>
</dbReference>
<keyword evidence="1" id="KW-0812">Transmembrane</keyword>
<feature type="transmembrane region" description="Helical" evidence="1">
    <location>
        <begin position="69"/>
        <end position="89"/>
    </location>
</feature>
<keyword evidence="1" id="KW-0472">Membrane</keyword>
<comment type="caution">
    <text evidence="2">The sequence shown here is derived from an EMBL/GenBank/DDBJ whole genome shotgun (WGS) entry which is preliminary data.</text>
</comment>
<gene>
    <name evidence="2" type="ORF">OQ273_06975</name>
</gene>
<sequence length="163" mass="18261">MGNEFDALNQAVVYADKMLDWYETHAYWKMIAFRTTGVVTILATIAITYISASLSEQSQTILGYQKKHLITGLAVLSAITVALPAFFGWQNAWESHRVAQFRIEAAIVEAKIRRAALLGTARRTEMTLEAQHLTQTVRDIVLSETDKFYRGIGKPTGKPQPDD</sequence>
<protein>
    <recommendedName>
        <fullName evidence="4">DUF4231 domain-containing protein</fullName>
    </recommendedName>
</protein>
<feature type="transmembrane region" description="Helical" evidence="1">
    <location>
        <begin position="26"/>
        <end position="49"/>
    </location>
</feature>
<evidence type="ECO:0000313" key="2">
    <source>
        <dbReference type="EMBL" id="MDA5398314.1"/>
    </source>
</evidence>
<dbReference type="RefSeq" id="WP_267989746.1">
    <property type="nucleotide sequence ID" value="NZ_JAPJZI010000001.1"/>
</dbReference>
<evidence type="ECO:0000313" key="3">
    <source>
        <dbReference type="Proteomes" id="UP001151234"/>
    </source>
</evidence>
<accession>A0A9X3UH24</accession>
<name>A0A9X3UH24_9HYPH</name>
<dbReference type="Proteomes" id="UP001151234">
    <property type="component" value="Unassembled WGS sequence"/>
</dbReference>
<dbReference type="AlphaFoldDB" id="A0A9X3UH24"/>
<reference evidence="2" key="1">
    <citation type="submission" date="2022-11" db="EMBL/GenBank/DDBJ databases">
        <title>Draft genome sequence of Hoeflea poritis E7-10 and Hoeflea prorocentri PM5-8, separated from scleractinian coral Porites lutea and marine dinoflagellate.</title>
        <authorList>
            <person name="Zhang G."/>
            <person name="Wei Q."/>
            <person name="Cai L."/>
        </authorList>
    </citation>
    <scope>NUCLEOTIDE SEQUENCE</scope>
    <source>
        <strain evidence="2">PM5-8</strain>
    </source>
</reference>
<keyword evidence="3" id="KW-1185">Reference proteome</keyword>
<proteinExistence type="predicted"/>